<name>A0A9Q0GXF7_9MAGN</name>
<feature type="transmembrane region" description="Helical" evidence="2">
    <location>
        <begin position="39"/>
        <end position="58"/>
    </location>
</feature>
<organism evidence="4 5">
    <name type="scientific">Protea cynaroides</name>
    <dbReference type="NCBI Taxonomy" id="273540"/>
    <lineage>
        <taxon>Eukaryota</taxon>
        <taxon>Viridiplantae</taxon>
        <taxon>Streptophyta</taxon>
        <taxon>Embryophyta</taxon>
        <taxon>Tracheophyta</taxon>
        <taxon>Spermatophyta</taxon>
        <taxon>Magnoliopsida</taxon>
        <taxon>Proteales</taxon>
        <taxon>Proteaceae</taxon>
        <taxon>Protea</taxon>
    </lineage>
</organism>
<comment type="caution">
    <text evidence="4">The sequence shown here is derived from an EMBL/GenBank/DDBJ whole genome shotgun (WGS) entry which is preliminary data.</text>
</comment>
<evidence type="ECO:0000256" key="2">
    <source>
        <dbReference type="SAM" id="Phobius"/>
    </source>
</evidence>
<dbReference type="Pfam" id="PF05686">
    <property type="entry name" value="Glyco_transf_90"/>
    <property type="match status" value="2"/>
</dbReference>
<feature type="domain" description="Glycosyl transferase CAP10" evidence="3">
    <location>
        <begin position="199"/>
        <end position="438"/>
    </location>
</feature>
<dbReference type="InterPro" id="IPR051091">
    <property type="entry name" value="O-Glucosyltr/Glycosyltrsf_90"/>
</dbReference>
<evidence type="ECO:0000313" key="4">
    <source>
        <dbReference type="EMBL" id="KAJ4953727.1"/>
    </source>
</evidence>
<protein>
    <recommendedName>
        <fullName evidence="3">Glycosyl transferase CAP10 domain-containing protein</fullName>
    </recommendedName>
</protein>
<dbReference type="EMBL" id="JAMYWD010000012">
    <property type="protein sequence ID" value="KAJ4953727.1"/>
    <property type="molecule type" value="Genomic_DNA"/>
</dbReference>
<accession>A0A9Q0GXF7</accession>
<dbReference type="InterPro" id="IPR006598">
    <property type="entry name" value="CAP10"/>
</dbReference>
<evidence type="ECO:0000259" key="3">
    <source>
        <dbReference type="SMART" id="SM00672"/>
    </source>
</evidence>
<keyword evidence="2" id="KW-1133">Transmembrane helix</keyword>
<proteinExistence type="predicted"/>
<reference evidence="4" key="1">
    <citation type="journal article" date="2023" name="Plant J.">
        <title>The genome of the king protea, Protea cynaroides.</title>
        <authorList>
            <person name="Chang J."/>
            <person name="Duong T.A."/>
            <person name="Schoeman C."/>
            <person name="Ma X."/>
            <person name="Roodt D."/>
            <person name="Barker N."/>
            <person name="Li Z."/>
            <person name="Van de Peer Y."/>
            <person name="Mizrachi E."/>
        </authorList>
    </citation>
    <scope>NUCLEOTIDE SEQUENCE</scope>
    <source>
        <tissue evidence="4">Young leaves</tissue>
    </source>
</reference>
<dbReference type="OrthoDB" id="202415at2759"/>
<feature type="domain" description="Glycosyl transferase CAP10" evidence="3">
    <location>
        <begin position="692"/>
        <end position="941"/>
    </location>
</feature>
<dbReference type="SMART" id="SM00672">
    <property type="entry name" value="CAP10"/>
    <property type="match status" value="2"/>
</dbReference>
<dbReference type="PANTHER" id="PTHR12203">
    <property type="entry name" value="KDEL LYS-ASP-GLU-LEU CONTAINING - RELATED"/>
    <property type="match status" value="1"/>
</dbReference>
<sequence length="1014" mass="118202">MRSENTRRFLSVFSVVPDQAYKHLSETIWPVLKKGPVKIIILFLLLLVPALVAARLTNTSIKDVVMLRTFLPSNSKTFKQSGQRLQFPLNCSNLNLTKSCSASFPAKSGSHQINHNRSSSSSGEKCPHYFKWIHENLKPWKDRGGITRKMVERARHTANFRLVIVNGTVYVERYSPAFQTRDVFTWWGILQLMKRYPGKLPDLDLMFDCDDQPVIKSDDYKGLFSSAPPPLFRYCADDSTLDIIFPDWSFWGWPEVNIKPWVPLSKQLREGNKMMKWSKREPYAYWKGNPYTSQHRQELMKCNPSHNHDWKVRAYNQDWGLESREGFKNSDLAKQCIHRYKIYVEGRGWSVSDKYILACNSMTLVVKPRYYDFFSRSLMPLKHYWPIKEDHEMCRSIKLAVDWGNTHKKEAQDIGNAGSKFVFEELKIDYVVNGLPCNWVGEAVHDGDDGDGRDKPNRGESKFCSSQSNQWNQWKRNSIRQKLSENRWSAGKICRNTDDLLGESDTTSSDLLEKVELQIRGSWVSSLSLERDNMRENWHTGKLTEKGPARTILIFVFLFVAAFICAHWIDTSIDGAKWKTILNSKKQEIQLECSTIKQTKSCPAISPVSFKITDDRNSSCPDYFRWIHEDLRPWKTTGITKEMVERAKSGADFRLVIVKGRVYIEQYRKSFQTRDLFTWWGILQLLRKYPGRLPDLDLMFHCGDRPVIRASDYQQPKATPPPPLFQYCGNDGSLGMVFPDWSFWGWPEINIKPWETLSKELKEANERSRWIQREPYAFWKGNPSTSKSRQDLMKCNPTDKQDWKVRAYTQDWNKETQQGFKQSDLAKQCKDRYKIYVEGRGWSVSQKYILACDSMTLLVKPQYYDFTTRSLIPMYHYWPIRDNDICRAIKFAVDWGNIYKQEAQGIGRAASNFIEEELKMDYVYDYMFNLLNEYAKLMKYKPTIPEHATEFCSETMACPANGLVKKFMMDSMVKFPADTTPCAMPPPFDPQALQAFLKEKEATLKQVEAMEKKS</sequence>
<keyword evidence="5" id="KW-1185">Reference proteome</keyword>
<keyword evidence="2" id="KW-0472">Membrane</keyword>
<feature type="region of interest" description="Disordered" evidence="1">
    <location>
        <begin position="446"/>
        <end position="468"/>
    </location>
</feature>
<dbReference type="AlphaFoldDB" id="A0A9Q0GXF7"/>
<dbReference type="PANTHER" id="PTHR12203:SF74">
    <property type="entry name" value="GLYCOSYLTRANSFERASE"/>
    <property type="match status" value="1"/>
</dbReference>
<gene>
    <name evidence="4" type="ORF">NE237_030559</name>
</gene>
<feature type="compositionally biased region" description="Basic and acidic residues" evidence="1">
    <location>
        <begin position="446"/>
        <end position="461"/>
    </location>
</feature>
<evidence type="ECO:0000313" key="5">
    <source>
        <dbReference type="Proteomes" id="UP001141806"/>
    </source>
</evidence>
<keyword evidence="2" id="KW-0812">Transmembrane</keyword>
<evidence type="ECO:0000256" key="1">
    <source>
        <dbReference type="SAM" id="MobiDB-lite"/>
    </source>
</evidence>
<dbReference type="Proteomes" id="UP001141806">
    <property type="component" value="Unassembled WGS sequence"/>
</dbReference>